<dbReference type="OrthoDB" id="428177at2759"/>
<gene>
    <name evidence="2" type="ORF">FAGAP_11708</name>
</gene>
<dbReference type="GO" id="GO:0016787">
    <property type="term" value="F:hydrolase activity"/>
    <property type="evidence" value="ECO:0007669"/>
    <property type="project" value="UniProtKB-KW"/>
</dbReference>
<dbReference type="AlphaFoldDB" id="A0A9P5AZR4"/>
<dbReference type="Proteomes" id="UP000737391">
    <property type="component" value="Unassembled WGS sequence"/>
</dbReference>
<dbReference type="Gene3D" id="3.20.20.80">
    <property type="entry name" value="Glycosidases"/>
    <property type="match status" value="1"/>
</dbReference>
<reference evidence="2" key="1">
    <citation type="submission" date="2020-01" db="EMBL/GenBank/DDBJ databases">
        <title>Identification and distribution of gene clusters putatively required for synthesis of sphingolipid metabolism inhibitors in phylogenetically diverse species of the filamentous fungus Fusarium.</title>
        <authorList>
            <person name="Kim H.-S."/>
            <person name="Busman M."/>
            <person name="Brown D.W."/>
            <person name="Divon H."/>
            <person name="Uhlig S."/>
            <person name="Proctor R.H."/>
        </authorList>
    </citation>
    <scope>NUCLEOTIDE SEQUENCE</scope>
    <source>
        <strain evidence="2">NRRL 31653</strain>
    </source>
</reference>
<sequence length="212" mass="23251">MKSFNLLALCQALLVAATPYGSKLPARQQSNSFAGVNSFFLHAFKQQDILDVLDAIKDANLKVLRIFISPTGHNAKNSGSISMPHIEPRTVGVWDDTQLKAIDQLTIAIHDRYKLGCWGSDATSSLSTPTWAANKLMLFEEFGATGRSKSTTVGQHIDVFNGLGVPWMPWQISKPGNKASDYEFWTDEPTYDVVEDGSNDALAKSAAQTWSI</sequence>
<feature type="chain" id="PRO_5040438263" evidence="1">
    <location>
        <begin position="18"/>
        <end position="212"/>
    </location>
</feature>
<evidence type="ECO:0000313" key="3">
    <source>
        <dbReference type="Proteomes" id="UP000737391"/>
    </source>
</evidence>
<keyword evidence="1" id="KW-0732">Signal</keyword>
<protein>
    <submittedName>
        <fullName evidence="2">Glycoside hydrolase</fullName>
    </submittedName>
</protein>
<comment type="caution">
    <text evidence="2">The sequence shown here is derived from an EMBL/GenBank/DDBJ whole genome shotgun (WGS) entry which is preliminary data.</text>
</comment>
<keyword evidence="3" id="KW-1185">Reference proteome</keyword>
<name>A0A9P5AZR4_9HYPO</name>
<proteinExistence type="predicted"/>
<evidence type="ECO:0000256" key="1">
    <source>
        <dbReference type="SAM" id="SignalP"/>
    </source>
</evidence>
<keyword evidence="2" id="KW-0378">Hydrolase</keyword>
<accession>A0A9P5AZR4</accession>
<organism evidence="2 3">
    <name type="scientific">Fusarium agapanthi</name>
    <dbReference type="NCBI Taxonomy" id="1803897"/>
    <lineage>
        <taxon>Eukaryota</taxon>
        <taxon>Fungi</taxon>
        <taxon>Dikarya</taxon>
        <taxon>Ascomycota</taxon>
        <taxon>Pezizomycotina</taxon>
        <taxon>Sordariomycetes</taxon>
        <taxon>Hypocreomycetidae</taxon>
        <taxon>Hypocreales</taxon>
        <taxon>Nectriaceae</taxon>
        <taxon>Fusarium</taxon>
        <taxon>Fusarium fujikuroi species complex</taxon>
    </lineage>
</organism>
<dbReference type="EMBL" id="LUFC02001126">
    <property type="protein sequence ID" value="KAF4483537.1"/>
    <property type="molecule type" value="Genomic_DNA"/>
</dbReference>
<evidence type="ECO:0000313" key="2">
    <source>
        <dbReference type="EMBL" id="KAF4483537.1"/>
    </source>
</evidence>
<feature type="signal peptide" evidence="1">
    <location>
        <begin position="1"/>
        <end position="17"/>
    </location>
</feature>